<comment type="caution">
    <text evidence="2">The sequence shown here is derived from an EMBL/GenBank/DDBJ whole genome shotgun (WGS) entry which is preliminary data.</text>
</comment>
<dbReference type="InterPro" id="IPR024671">
    <property type="entry name" value="Atg22-like"/>
</dbReference>
<proteinExistence type="inferred from homology"/>
<dbReference type="GO" id="GO:0006865">
    <property type="term" value="P:amino acid transport"/>
    <property type="evidence" value="ECO:0007669"/>
    <property type="project" value="UniProtKB-KW"/>
</dbReference>
<evidence type="ECO:0000256" key="1">
    <source>
        <dbReference type="RuleBase" id="RU363073"/>
    </source>
</evidence>
<comment type="caution">
    <text evidence="1">Lacks conserved residue(s) required for the propagation of feature annotation.</text>
</comment>
<accession>A0AAD4EI49</accession>
<keyword evidence="1" id="KW-0029">Amino-acid transport</keyword>
<dbReference type="RefSeq" id="XP_041230993.1">
    <property type="nucleotide sequence ID" value="XM_041360580.1"/>
</dbReference>
<feature type="transmembrane region" description="Helical" evidence="1">
    <location>
        <begin position="22"/>
        <end position="44"/>
    </location>
</feature>
<organism evidence="2 3">
    <name type="scientific">Suillus fuscotomentosus</name>
    <dbReference type="NCBI Taxonomy" id="1912939"/>
    <lineage>
        <taxon>Eukaryota</taxon>
        <taxon>Fungi</taxon>
        <taxon>Dikarya</taxon>
        <taxon>Basidiomycota</taxon>
        <taxon>Agaricomycotina</taxon>
        <taxon>Agaricomycetes</taxon>
        <taxon>Agaricomycetidae</taxon>
        <taxon>Boletales</taxon>
        <taxon>Suillineae</taxon>
        <taxon>Suillaceae</taxon>
        <taxon>Suillus</taxon>
    </lineage>
</organism>
<gene>
    <name evidence="2" type="ORF">F5891DRAFT_1009254</name>
</gene>
<comment type="similarity">
    <text evidence="1">Belongs to the ATG22 family.</text>
</comment>
<keyword evidence="1" id="KW-1133">Transmembrane helix</keyword>
<comment type="function">
    <text evidence="1">Vacuolar effluxer which mediate the efflux of amino acids resulting from autophagic degradation. The release of autophagic amino acids allows the maintenance of protein synthesis and viability during nitrogen starvation.</text>
</comment>
<reference evidence="2" key="1">
    <citation type="journal article" date="2020" name="New Phytol.">
        <title>Comparative genomics reveals dynamic genome evolution in host specialist ectomycorrhizal fungi.</title>
        <authorList>
            <person name="Lofgren L.A."/>
            <person name="Nguyen N.H."/>
            <person name="Vilgalys R."/>
            <person name="Ruytinx J."/>
            <person name="Liao H.L."/>
            <person name="Branco S."/>
            <person name="Kuo A."/>
            <person name="LaButti K."/>
            <person name="Lipzen A."/>
            <person name="Andreopoulos W."/>
            <person name="Pangilinan J."/>
            <person name="Riley R."/>
            <person name="Hundley H."/>
            <person name="Na H."/>
            <person name="Barry K."/>
            <person name="Grigoriev I.V."/>
            <person name="Stajich J.E."/>
            <person name="Kennedy P.G."/>
        </authorList>
    </citation>
    <scope>NUCLEOTIDE SEQUENCE</scope>
    <source>
        <strain evidence="2">FC203</strain>
    </source>
</reference>
<dbReference type="Proteomes" id="UP001195769">
    <property type="component" value="Unassembled WGS sequence"/>
</dbReference>
<keyword evidence="1" id="KW-0472">Membrane</keyword>
<dbReference type="AlphaFoldDB" id="A0AAD4EI49"/>
<sequence length="81" mass="8750">MPALAGSNTDCVLPYLGKMRNINSIVLLTNGISFAIQAVLLLMIEAWADYGTQRPNITVVVMLNLAVAVVHIQVVNDVQTL</sequence>
<evidence type="ECO:0000313" key="2">
    <source>
        <dbReference type="EMBL" id="KAG1905418.1"/>
    </source>
</evidence>
<evidence type="ECO:0000313" key="3">
    <source>
        <dbReference type="Proteomes" id="UP001195769"/>
    </source>
</evidence>
<keyword evidence="3" id="KW-1185">Reference proteome</keyword>
<keyword evidence="1" id="KW-0812">Transmembrane</keyword>
<keyword evidence="1" id="KW-0813">Transport</keyword>
<dbReference type="Pfam" id="PF11700">
    <property type="entry name" value="ATG22"/>
    <property type="match status" value="1"/>
</dbReference>
<dbReference type="GO" id="GO:0005774">
    <property type="term" value="C:vacuolar membrane"/>
    <property type="evidence" value="ECO:0007669"/>
    <property type="project" value="UniProtKB-SubCell"/>
</dbReference>
<name>A0AAD4EI49_9AGAM</name>
<keyword evidence="1" id="KW-0926">Vacuole</keyword>
<dbReference type="GO" id="GO:0006914">
    <property type="term" value="P:autophagy"/>
    <property type="evidence" value="ECO:0007669"/>
    <property type="project" value="UniProtKB-KW"/>
</dbReference>
<dbReference type="EMBL" id="JABBWK010000007">
    <property type="protein sequence ID" value="KAG1905418.1"/>
    <property type="molecule type" value="Genomic_DNA"/>
</dbReference>
<protein>
    <recommendedName>
        <fullName evidence="1">Autophagy-related protein</fullName>
    </recommendedName>
</protein>
<comment type="subcellular location">
    <subcellularLocation>
        <location evidence="1">Vacuole membrane</location>
        <topology evidence="1">Multi-pass membrane protein</topology>
    </subcellularLocation>
</comment>
<dbReference type="GeneID" id="64654878"/>
<feature type="transmembrane region" description="Helical" evidence="1">
    <location>
        <begin position="56"/>
        <end position="75"/>
    </location>
</feature>
<keyword evidence="1" id="KW-0072">Autophagy</keyword>